<proteinExistence type="predicted"/>
<organism evidence="1">
    <name type="scientific">marine sediment metagenome</name>
    <dbReference type="NCBI Taxonomy" id="412755"/>
    <lineage>
        <taxon>unclassified sequences</taxon>
        <taxon>metagenomes</taxon>
        <taxon>ecological metagenomes</taxon>
    </lineage>
</organism>
<reference evidence="1" key="1">
    <citation type="journal article" date="2014" name="Front. Microbiol.">
        <title>High frequency of phylogenetically diverse reductive dehalogenase-homologous genes in deep subseafloor sedimentary metagenomes.</title>
        <authorList>
            <person name="Kawai M."/>
            <person name="Futagami T."/>
            <person name="Toyoda A."/>
            <person name="Takaki Y."/>
            <person name="Nishi S."/>
            <person name="Hori S."/>
            <person name="Arai W."/>
            <person name="Tsubouchi T."/>
            <person name="Morono Y."/>
            <person name="Uchiyama I."/>
            <person name="Ito T."/>
            <person name="Fujiyama A."/>
            <person name="Inagaki F."/>
            <person name="Takami H."/>
        </authorList>
    </citation>
    <scope>NUCLEOTIDE SEQUENCE</scope>
    <source>
        <strain evidence="1">Expedition CK06-06</strain>
    </source>
</reference>
<feature type="non-terminal residue" evidence="1">
    <location>
        <position position="60"/>
    </location>
</feature>
<name>X0XLX4_9ZZZZ</name>
<accession>X0XLX4</accession>
<comment type="caution">
    <text evidence="1">The sequence shown here is derived from an EMBL/GenBank/DDBJ whole genome shotgun (WGS) entry which is preliminary data.</text>
</comment>
<evidence type="ECO:0000313" key="1">
    <source>
        <dbReference type="EMBL" id="GAG37653.1"/>
    </source>
</evidence>
<protein>
    <submittedName>
        <fullName evidence="1">Uncharacterized protein</fullName>
    </submittedName>
</protein>
<dbReference type="AlphaFoldDB" id="X0XLX4"/>
<dbReference type="EMBL" id="BARS01044576">
    <property type="protein sequence ID" value="GAG37653.1"/>
    <property type="molecule type" value="Genomic_DNA"/>
</dbReference>
<sequence>MEKLELAKKLTQPPKTETAEEITEYNKNFPKGLAIFNQLCLSTRLSNDEKLKTVVEFLRC</sequence>
<gene>
    <name evidence="1" type="ORF">S01H1_67317</name>
</gene>